<reference evidence="1 2" key="1">
    <citation type="submission" date="2015-02" db="EMBL/GenBank/DDBJ databases">
        <title>Genome sequene of Rhodovulum sulfidophilum DSM 2351.</title>
        <authorList>
            <person name="Nagao N."/>
        </authorList>
    </citation>
    <scope>NUCLEOTIDE SEQUENCE [LARGE SCALE GENOMIC DNA]</scope>
    <source>
        <strain evidence="1 2">DSM 2351</strain>
    </source>
</reference>
<gene>
    <name evidence="1" type="ORF">NHU_02315</name>
</gene>
<protein>
    <submittedName>
        <fullName evidence="1">Uncharacterized protein</fullName>
    </submittedName>
</protein>
<dbReference type="KEGG" id="rsu:NHU_02315"/>
<organism evidence="1 2">
    <name type="scientific">Rhodovulum sulfidophilum</name>
    <name type="common">Rhodobacter sulfidophilus</name>
    <dbReference type="NCBI Taxonomy" id="35806"/>
    <lineage>
        <taxon>Bacteria</taxon>
        <taxon>Pseudomonadati</taxon>
        <taxon>Pseudomonadota</taxon>
        <taxon>Alphaproteobacteria</taxon>
        <taxon>Rhodobacterales</taxon>
        <taxon>Paracoccaceae</taxon>
        <taxon>Rhodovulum</taxon>
    </lineage>
</organism>
<name>A0A0D6B2Y4_RHOSU</name>
<dbReference type="EMBL" id="AP014800">
    <property type="protein sequence ID" value="BAQ69467.1"/>
    <property type="molecule type" value="Genomic_DNA"/>
</dbReference>
<sequence>MEAEYYLPNDDCANGASCPGEGVFIPQQIGNTALDAEFIGSEADVQADLGLANVDSYPLTDEVFPVIYDGALLTLDGLMDCFARKYPERAQLLNALIETQGYSVTFEENPSAAEAELESWLQNYGEMVRRQTRSVVTNDDYKLLNEMRDAYAREQRRLDAMRHWHIAPGKIYLSTRINRNIDVNNFFLGDDEDQINRAATNEEGADWLNAVMGDWMVRSGIPGGTSDEEFSDSFSSRISWGALNVVFGAAEVIGGVALTLGTLGWGNVAGGALSIAGFEAITQGIDMWRTPAEASHSTGWLGDGAFAMMNEFGVLDENDQASFDRYWSFAMLGLSLGGAGVLGYAGDVAQANRIGRLGRNLDFIAEAPSRALATARRAIVGVKNARFGELTVSFAPLPSGRIAMNVDGVGRIVAPHWESLTRLRLRMNTARKGLVQYRYTALEAGDAGLISLRGGVNNLGDAQKLIKEALEIAGHSASRLSEFVSKVEFSTSARASSFNVGTRVLTIRRGIGTGIAKTGPYNEFKAINEALHEIQHSVRRQRYVQQHGSLDGAESVFGKGQFDPRYAKEEVLVERTAVERTESIARPRIAAERKYGNAAEADRMQALLDDALEDSSEYVDFWRKRVEE</sequence>
<evidence type="ECO:0000313" key="1">
    <source>
        <dbReference type="EMBL" id="BAQ69467.1"/>
    </source>
</evidence>
<dbReference type="AlphaFoldDB" id="A0A0D6B2Y4"/>
<proteinExistence type="predicted"/>
<evidence type="ECO:0000313" key="2">
    <source>
        <dbReference type="Proteomes" id="UP000064912"/>
    </source>
</evidence>
<accession>A0A0D6B2Y4</accession>
<dbReference type="PATRIC" id="fig|35806.4.peg.2386"/>
<dbReference type="Proteomes" id="UP000064912">
    <property type="component" value="Chromosome"/>
</dbReference>